<dbReference type="Pfam" id="PF00754">
    <property type="entry name" value="F5_F8_type_C"/>
    <property type="match status" value="1"/>
</dbReference>
<name>A0A640W0G8_9RHOB</name>
<reference evidence="3 4" key="1">
    <citation type="submission" date="2019-12" db="EMBL/GenBank/DDBJ databases">
        <title>Roseobacter cerasinus sp. nov., isolated from seawater around aquaculture.</title>
        <authorList>
            <person name="Muramatsu S."/>
            <person name="Takabe Y."/>
            <person name="Mori K."/>
            <person name="Takaichi S."/>
            <person name="Hanada S."/>
        </authorList>
    </citation>
    <scope>NUCLEOTIDE SEQUENCE [LARGE SCALE GENOMIC DNA]</scope>
    <source>
        <strain evidence="3 4">AI77</strain>
    </source>
</reference>
<dbReference type="PROSITE" id="PS50022">
    <property type="entry name" value="FA58C_3"/>
    <property type="match status" value="1"/>
</dbReference>
<feature type="signal peptide" evidence="1">
    <location>
        <begin position="1"/>
        <end position="22"/>
    </location>
</feature>
<dbReference type="InterPro" id="IPR008929">
    <property type="entry name" value="Chondroitin_lyas"/>
</dbReference>
<evidence type="ECO:0000313" key="3">
    <source>
        <dbReference type="EMBL" id="GFE51956.1"/>
    </source>
</evidence>
<keyword evidence="1" id="KW-0732">Signal</keyword>
<accession>A0A640W0G8</accession>
<comment type="caution">
    <text evidence="3">The sequence shown here is derived from an EMBL/GenBank/DDBJ whole genome shotgun (WGS) entry which is preliminary data.</text>
</comment>
<dbReference type="InterPro" id="IPR008979">
    <property type="entry name" value="Galactose-bd-like_sf"/>
</dbReference>
<feature type="chain" id="PRO_5024818890" description="F5/8 type C domain-containing protein" evidence="1">
    <location>
        <begin position="23"/>
        <end position="1208"/>
    </location>
</feature>
<dbReference type="RefSeq" id="WP_159980176.1">
    <property type="nucleotide sequence ID" value="NZ_BLIV01000008.1"/>
</dbReference>
<dbReference type="EMBL" id="BLIV01000008">
    <property type="protein sequence ID" value="GFE51956.1"/>
    <property type="molecule type" value="Genomic_DNA"/>
</dbReference>
<dbReference type="Proteomes" id="UP000436522">
    <property type="component" value="Unassembled WGS sequence"/>
</dbReference>
<dbReference type="Gene3D" id="1.50.10.100">
    <property type="entry name" value="Chondroitin AC/alginate lyase"/>
    <property type="match status" value="1"/>
</dbReference>
<protein>
    <recommendedName>
        <fullName evidence="2">F5/8 type C domain-containing protein</fullName>
    </recommendedName>
</protein>
<dbReference type="Gene3D" id="2.60.120.260">
    <property type="entry name" value="Galactose-binding domain-like"/>
    <property type="match status" value="1"/>
</dbReference>
<sequence length="1208" mass="135920">MRKTVLTAMAALFCGSSLSGLSAETLLSAQKPVTSGVTATVGTLASITDGDMSNDAPFVFDNQATSDRTVTIDLGREAYVTRLGIHTGSAYRTQAIRKFRVWYSEDGETFSNVLGATRQGLEYADITQEITLAQPIKARFIRFESLERWGASKIREIEVYGSEERPEADTRHFFPLQDADFPKGEADAAFQARIAELNTQVLNRFEENLPRSHPRLHGDEAQYWSYFRPFETANASDYRGENYSYATTKNVFSVYNHRTYGMKKAGWAYPHTLRNIPAARFYLDVNLNASDEDLPKGNATRAMQVLHLIRMIDGCLEFDPDCRFSQANTDRPMHVEGELWALKRKFIRYEFRDFQRQLTGNSANTSCPAVDGVSFPRAKYWHHGYDGCSFNLGAIRMFRPWTAIMDYYWDDNRYWAQPEDHARVMDIMTNYAKMYIEQSDPSHKLHWMVSLHNNWNTITGEAALRFATLVYDEPGYEEMARELLANVLKFSWNHRRIYMDEGMYQEGAGYMATDYSSTGAINNFYMRTIGEPMHAMKWGIGTDTAEWYVNVMGPDGHAVNFGDAWKTQGIRNVIPLDLLLWREMIGLDAPGTTELSTAEQCVAARFFANHYFDDGMSTPMLMGAHLARDWYSEVEACGDQQLADTYAAEFPFNESMFRVDTGRTTWAASGENPTPHVQQSNQSMMAMSCVPNDFPHRELDCFDVKWSVHGSRFIDDTGYGDFTKGYNYYQVKGSKGHVPLTSASDTLEFFAKPVKNVNMDRAFIVLNVAGKTQSMSIGAWMKNTAPDANGWHHIKIPLTAFGEIKPHHWNRVVNGGKGVGSITFLQGSGLHLFREASFGIDEIRFTQGGGDLLWYGDARTDSVEGDALQYSRHRLFVEERSGSGANGTDGWLEIGTNIKATGPVVSFYRDVAEDRIVQNYYDGFAIGANSLIVPDAQFTEDWFARPGQTHMGQIFGKRATGETFEVDTLEGATGLKGVSFDASEVYGKSVDGGWLEKAIRYKIALPNGNFVIVDDFQTRHVNGDTGPRKTSQIQQFWYTPYDNVQTCALPRNGGTSHHVDVTYSGVNTVDFTPRCMILFRGGNVQAEAKGRMSAASLAGNVELKFGPPSFMADDPYFRRFVNEDTITQVNRKRGTDVRRLLRFEPLEPVSEDTRAFLFQGALDHPDPKDALKPQSVVVSKTLPGCETQSFCVQAKIGNETYTLNFDNI</sequence>
<dbReference type="InterPro" id="IPR000421">
    <property type="entry name" value="FA58C"/>
</dbReference>
<dbReference type="SUPFAM" id="SSF49785">
    <property type="entry name" value="Galactose-binding domain-like"/>
    <property type="match status" value="1"/>
</dbReference>
<organism evidence="3 4">
    <name type="scientific">Roseobacter cerasinus</name>
    <dbReference type="NCBI Taxonomy" id="2602289"/>
    <lineage>
        <taxon>Bacteria</taxon>
        <taxon>Pseudomonadati</taxon>
        <taxon>Pseudomonadota</taxon>
        <taxon>Alphaproteobacteria</taxon>
        <taxon>Rhodobacterales</taxon>
        <taxon>Roseobacteraceae</taxon>
        <taxon>Roseobacter</taxon>
    </lineage>
</organism>
<proteinExistence type="predicted"/>
<evidence type="ECO:0000259" key="2">
    <source>
        <dbReference type="PROSITE" id="PS50022"/>
    </source>
</evidence>
<keyword evidence="4" id="KW-1185">Reference proteome</keyword>
<feature type="domain" description="F5/8 type C" evidence="2">
    <location>
        <begin position="14"/>
        <end position="162"/>
    </location>
</feature>
<evidence type="ECO:0000313" key="4">
    <source>
        <dbReference type="Proteomes" id="UP000436522"/>
    </source>
</evidence>
<gene>
    <name evidence="3" type="ORF">So717_37090</name>
</gene>
<dbReference type="AlphaFoldDB" id="A0A640W0G8"/>
<dbReference type="OrthoDB" id="9760116at2"/>
<evidence type="ECO:0000256" key="1">
    <source>
        <dbReference type="SAM" id="SignalP"/>
    </source>
</evidence>